<evidence type="ECO:0000256" key="2">
    <source>
        <dbReference type="SAM" id="SignalP"/>
    </source>
</evidence>
<gene>
    <name evidence="4" type="ORF">SAMN05444366_0972</name>
</gene>
<organism evidence="4 5">
    <name type="scientific">Flavobacterium saccharophilum</name>
    <dbReference type="NCBI Taxonomy" id="29534"/>
    <lineage>
        <taxon>Bacteria</taxon>
        <taxon>Pseudomonadati</taxon>
        <taxon>Bacteroidota</taxon>
        <taxon>Flavobacteriia</taxon>
        <taxon>Flavobacteriales</taxon>
        <taxon>Flavobacteriaceae</taxon>
        <taxon>Flavobacterium</taxon>
    </lineage>
</organism>
<dbReference type="SUPFAM" id="SSF56925">
    <property type="entry name" value="OMPA-like"/>
    <property type="match status" value="1"/>
</dbReference>
<proteinExistence type="predicted"/>
<feature type="chain" id="PRO_5012093562" evidence="2">
    <location>
        <begin position="19"/>
        <end position="192"/>
    </location>
</feature>
<keyword evidence="5" id="KW-1185">Reference proteome</keyword>
<dbReference type="Proteomes" id="UP000184121">
    <property type="component" value="Unassembled WGS sequence"/>
</dbReference>
<reference evidence="5" key="1">
    <citation type="submission" date="2016-11" db="EMBL/GenBank/DDBJ databases">
        <authorList>
            <person name="Varghese N."/>
            <person name="Submissions S."/>
        </authorList>
    </citation>
    <scope>NUCLEOTIDE SEQUENCE [LARGE SCALE GENOMIC DNA]</scope>
    <source>
        <strain evidence="5">DSM 1811</strain>
    </source>
</reference>
<dbReference type="AlphaFoldDB" id="A0A1M7B976"/>
<protein>
    <submittedName>
        <fullName evidence="4">Outer membrane protein beta-barrel domain-containing protein</fullName>
    </submittedName>
</protein>
<dbReference type="STRING" id="29534.SAMN05444366_0972"/>
<dbReference type="Pfam" id="PF13505">
    <property type="entry name" value="OMP_b-brl"/>
    <property type="match status" value="1"/>
</dbReference>
<accession>A0A1M7B976</accession>
<feature type="domain" description="Outer membrane protein beta-barrel" evidence="3">
    <location>
        <begin position="5"/>
        <end position="184"/>
    </location>
</feature>
<dbReference type="InterPro" id="IPR027385">
    <property type="entry name" value="Beta-barrel_OMP"/>
</dbReference>
<dbReference type="RefSeq" id="WP_072970432.1">
    <property type="nucleotide sequence ID" value="NZ_FRBY01000001.1"/>
</dbReference>
<evidence type="ECO:0000256" key="1">
    <source>
        <dbReference type="ARBA" id="ARBA00022729"/>
    </source>
</evidence>
<feature type="signal peptide" evidence="2">
    <location>
        <begin position="1"/>
        <end position="18"/>
    </location>
</feature>
<keyword evidence="1 2" id="KW-0732">Signal</keyword>
<sequence>MKKILVMAALAICSFANAQKGTILVGGSIGYSSETRTLGNNEVKNNEFDFSPKVGYQFHDNWTVGGEASFGSSKTKQGTNEDKFNTTKLGAFLRYTMPLNPTFSFFAELGLGYQSEKDKTYAGPITTTAEGDGMYVGVTPALFINMKKGFGLNFNIGGLSYGTINYENNGPEYKNFDFNFGRTFNIGVSKNF</sequence>
<evidence type="ECO:0000259" key="3">
    <source>
        <dbReference type="Pfam" id="PF13505"/>
    </source>
</evidence>
<dbReference type="OrthoDB" id="952167at2"/>
<dbReference type="InterPro" id="IPR011250">
    <property type="entry name" value="OMP/PagP_B-barrel"/>
</dbReference>
<evidence type="ECO:0000313" key="4">
    <source>
        <dbReference type="EMBL" id="SHL51464.1"/>
    </source>
</evidence>
<dbReference type="Gene3D" id="2.40.160.20">
    <property type="match status" value="1"/>
</dbReference>
<dbReference type="EMBL" id="FRBY01000001">
    <property type="protein sequence ID" value="SHL51464.1"/>
    <property type="molecule type" value="Genomic_DNA"/>
</dbReference>
<name>A0A1M7B976_9FLAO</name>
<evidence type="ECO:0000313" key="5">
    <source>
        <dbReference type="Proteomes" id="UP000184121"/>
    </source>
</evidence>